<dbReference type="EMBL" id="SJPW01000004">
    <property type="protein sequence ID" value="TWU54553.1"/>
    <property type="molecule type" value="Genomic_DNA"/>
</dbReference>
<comment type="caution">
    <text evidence="1">The sequence shown here is derived from an EMBL/GenBank/DDBJ whole genome shotgun (WGS) entry which is preliminary data.</text>
</comment>
<evidence type="ECO:0000313" key="1">
    <source>
        <dbReference type="EMBL" id="TWU54553.1"/>
    </source>
</evidence>
<sequence length="65" mass="6991">MDEAKVIAEGSDPPQMNRWIARSTGFASSQNERGSVSHSPGALEPALIQMRTSGCEVFADVCPRL</sequence>
<organism evidence="1 2">
    <name type="scientific">Rubripirellula tenax</name>
    <dbReference type="NCBI Taxonomy" id="2528015"/>
    <lineage>
        <taxon>Bacteria</taxon>
        <taxon>Pseudomonadati</taxon>
        <taxon>Planctomycetota</taxon>
        <taxon>Planctomycetia</taxon>
        <taxon>Pirellulales</taxon>
        <taxon>Pirellulaceae</taxon>
        <taxon>Rubripirellula</taxon>
    </lineage>
</organism>
<protein>
    <submittedName>
        <fullName evidence="1">Uncharacterized protein</fullName>
    </submittedName>
</protein>
<keyword evidence="2" id="KW-1185">Reference proteome</keyword>
<reference evidence="1 2" key="1">
    <citation type="submission" date="2019-02" db="EMBL/GenBank/DDBJ databases">
        <title>Deep-cultivation of Planctomycetes and their phenomic and genomic characterization uncovers novel biology.</title>
        <authorList>
            <person name="Wiegand S."/>
            <person name="Jogler M."/>
            <person name="Boedeker C."/>
            <person name="Pinto D."/>
            <person name="Vollmers J."/>
            <person name="Rivas-Marin E."/>
            <person name="Kohn T."/>
            <person name="Peeters S.H."/>
            <person name="Heuer A."/>
            <person name="Rast P."/>
            <person name="Oberbeckmann S."/>
            <person name="Bunk B."/>
            <person name="Jeske O."/>
            <person name="Meyerdierks A."/>
            <person name="Storesund J.E."/>
            <person name="Kallscheuer N."/>
            <person name="Luecker S."/>
            <person name="Lage O.M."/>
            <person name="Pohl T."/>
            <person name="Merkel B.J."/>
            <person name="Hornburger P."/>
            <person name="Mueller R.-W."/>
            <person name="Bruemmer F."/>
            <person name="Labrenz M."/>
            <person name="Spormann A.M."/>
            <person name="Op Den Camp H."/>
            <person name="Overmann J."/>
            <person name="Amann R."/>
            <person name="Jetten M.S.M."/>
            <person name="Mascher T."/>
            <person name="Medema M.H."/>
            <person name="Devos D.P."/>
            <person name="Kaster A.-K."/>
            <person name="Ovreas L."/>
            <person name="Rohde M."/>
            <person name="Galperin M.Y."/>
            <person name="Jogler C."/>
        </authorList>
    </citation>
    <scope>NUCLEOTIDE SEQUENCE [LARGE SCALE GENOMIC DNA]</scope>
    <source>
        <strain evidence="1 2">Poly51</strain>
    </source>
</reference>
<name>A0A5C6EY41_9BACT</name>
<dbReference type="Proteomes" id="UP000318288">
    <property type="component" value="Unassembled WGS sequence"/>
</dbReference>
<gene>
    <name evidence="1" type="ORF">Poly51_32720</name>
</gene>
<evidence type="ECO:0000313" key="2">
    <source>
        <dbReference type="Proteomes" id="UP000318288"/>
    </source>
</evidence>
<dbReference type="AlphaFoldDB" id="A0A5C6EY41"/>
<proteinExistence type="predicted"/>
<accession>A0A5C6EY41</accession>